<accession>A0AAD7X4M6</accession>
<dbReference type="PROSITE" id="PS00141">
    <property type="entry name" value="ASP_PROTEASE"/>
    <property type="match status" value="1"/>
</dbReference>
<evidence type="ECO:0000256" key="1">
    <source>
        <dbReference type="ARBA" id="ARBA00022750"/>
    </source>
</evidence>
<dbReference type="InterPro" id="IPR021109">
    <property type="entry name" value="Peptidase_aspartic_dom_sf"/>
</dbReference>
<keyword evidence="1" id="KW-0645">Protease</keyword>
<evidence type="ECO:0000313" key="3">
    <source>
        <dbReference type="EMBL" id="KAJ8455559.1"/>
    </source>
</evidence>
<comment type="caution">
    <text evidence="3">The sequence shown here is derived from an EMBL/GenBank/DDBJ whole genome shotgun (WGS) entry which is preliminary data.</text>
</comment>
<organism evidence="3 4">
    <name type="scientific">Trametes cubensis</name>
    <dbReference type="NCBI Taxonomy" id="1111947"/>
    <lineage>
        <taxon>Eukaryota</taxon>
        <taxon>Fungi</taxon>
        <taxon>Dikarya</taxon>
        <taxon>Basidiomycota</taxon>
        <taxon>Agaricomycotina</taxon>
        <taxon>Agaricomycetes</taxon>
        <taxon>Polyporales</taxon>
        <taxon>Polyporaceae</taxon>
        <taxon>Trametes</taxon>
    </lineage>
</organism>
<dbReference type="EMBL" id="JAPEVG010000756">
    <property type="protein sequence ID" value="KAJ8455559.1"/>
    <property type="molecule type" value="Genomic_DNA"/>
</dbReference>
<protein>
    <submittedName>
        <fullName evidence="3">Uncharacterized protein</fullName>
    </submittedName>
</protein>
<keyword evidence="4" id="KW-1185">Reference proteome</keyword>
<keyword evidence="1" id="KW-0378">Hydrolase</keyword>
<feature type="compositionally biased region" description="Low complexity" evidence="2">
    <location>
        <begin position="24"/>
        <end position="42"/>
    </location>
</feature>
<feature type="region of interest" description="Disordered" evidence="2">
    <location>
        <begin position="1"/>
        <end position="54"/>
    </location>
</feature>
<name>A0AAD7X4M6_9APHY</name>
<dbReference type="Gene3D" id="2.40.70.10">
    <property type="entry name" value="Acid Proteases"/>
    <property type="match status" value="1"/>
</dbReference>
<dbReference type="Proteomes" id="UP001215151">
    <property type="component" value="Unassembled WGS sequence"/>
</dbReference>
<dbReference type="GO" id="GO:0004190">
    <property type="term" value="F:aspartic-type endopeptidase activity"/>
    <property type="evidence" value="ECO:0007669"/>
    <property type="project" value="UniProtKB-KW"/>
</dbReference>
<dbReference type="AlphaFoldDB" id="A0AAD7X4M6"/>
<dbReference type="Pfam" id="PF13650">
    <property type="entry name" value="Asp_protease_2"/>
    <property type="match status" value="1"/>
</dbReference>
<evidence type="ECO:0000313" key="4">
    <source>
        <dbReference type="Proteomes" id="UP001215151"/>
    </source>
</evidence>
<dbReference type="InterPro" id="IPR001969">
    <property type="entry name" value="Aspartic_peptidase_AS"/>
</dbReference>
<reference evidence="3" key="1">
    <citation type="submission" date="2022-11" db="EMBL/GenBank/DDBJ databases">
        <title>Genome Sequence of Cubamyces cubensis.</title>
        <authorList>
            <person name="Buettner E."/>
        </authorList>
    </citation>
    <scope>NUCLEOTIDE SEQUENCE</scope>
    <source>
        <strain evidence="3">MPL-01</strain>
    </source>
</reference>
<proteinExistence type="predicted"/>
<evidence type="ECO:0000256" key="2">
    <source>
        <dbReference type="SAM" id="MobiDB-lite"/>
    </source>
</evidence>
<dbReference type="CDD" id="cd00303">
    <property type="entry name" value="retropepsin_like"/>
    <property type="match status" value="1"/>
</dbReference>
<gene>
    <name evidence="3" type="ORF">ONZ51_g12409</name>
</gene>
<sequence>MTNRKQRLREMEQFSKRSNATTKSFSRPSSNARSGSSTTSGAGDRLGPLSDADRKLLRDNNGCFKCRRINAGHRSAECSIGFPSMSTYVSPADQLKGKQPKRDVKKVAAVTVENNEDDATKPAVAAIRPTSPLAKSTGILSEGDSSDDDVRPSVLSSPHLTWLVHVEAPSTVEPIRVLIDTGSPLVLIRDDVVHRLNLRRRCLPTPIPLGNAFNQDGFEAKEWVKVRVSTPDQSWVSNSVRALVVPELCSPLILGTPFFTRNHILVDVFNRALWLADSGIDLTLSSPHTPDAPTESAAEQRRTRDEYQHLAARLRFTQHKDLLREILERVPRSSSISSPSCVAAVRERVERLALQEQLSREDAEMKKRFADCFPADIPHLDDLPSDIFHEINLKNANMTIIRRQYNCPKKYREAWKTLLQQHQRLQAGVVEFLRATT</sequence>
<keyword evidence="1" id="KW-0064">Aspartyl protease</keyword>
<dbReference type="GO" id="GO:0006508">
    <property type="term" value="P:proteolysis"/>
    <property type="evidence" value="ECO:0007669"/>
    <property type="project" value="InterPro"/>
</dbReference>